<feature type="transmembrane region" description="Helical" evidence="12">
    <location>
        <begin position="190"/>
        <end position="208"/>
    </location>
</feature>
<evidence type="ECO:0000256" key="9">
    <source>
        <dbReference type="ARBA" id="ARBA00023136"/>
    </source>
</evidence>
<evidence type="ECO:0000256" key="10">
    <source>
        <dbReference type="ARBA" id="ARBA00032707"/>
    </source>
</evidence>
<dbReference type="EC" id="3.6.1.27" evidence="3"/>
<dbReference type="InterPro" id="IPR003824">
    <property type="entry name" value="UppP"/>
</dbReference>
<dbReference type="Pfam" id="PF02673">
    <property type="entry name" value="BacA"/>
    <property type="match status" value="1"/>
</dbReference>
<evidence type="ECO:0000256" key="8">
    <source>
        <dbReference type="ARBA" id="ARBA00022989"/>
    </source>
</evidence>
<dbReference type="EMBL" id="CAEZZD010000016">
    <property type="protein sequence ID" value="CAB4741775.1"/>
    <property type="molecule type" value="Genomic_DNA"/>
</dbReference>
<gene>
    <name evidence="15" type="ORF">UFOPK2648_01011</name>
    <name evidence="16" type="ORF">UFOPK2824_00192</name>
    <name evidence="17" type="ORF">UFOPK3037_01336</name>
    <name evidence="18" type="ORF">UFOPK3278_01110</name>
    <name evidence="14" type="ORF">UFOPK3406_00862</name>
    <name evidence="13" type="ORF">UFOPK3925_00564</name>
    <name evidence="19" type="ORF">UFOPK4097_00358</name>
    <name evidence="20" type="ORF">UFOPK4301_00362</name>
</gene>
<dbReference type="NCBIfam" id="TIGR00753">
    <property type="entry name" value="undec_PP_bacA"/>
    <property type="match status" value="1"/>
</dbReference>
<evidence type="ECO:0000313" key="13">
    <source>
        <dbReference type="EMBL" id="CAB4335714.1"/>
    </source>
</evidence>
<feature type="transmembrane region" description="Helical" evidence="12">
    <location>
        <begin position="44"/>
        <end position="63"/>
    </location>
</feature>
<dbReference type="PANTHER" id="PTHR30622">
    <property type="entry name" value="UNDECAPRENYL-DIPHOSPHATASE"/>
    <property type="match status" value="1"/>
</dbReference>
<dbReference type="GO" id="GO:0005886">
    <property type="term" value="C:plasma membrane"/>
    <property type="evidence" value="ECO:0007669"/>
    <property type="project" value="UniProtKB-SubCell"/>
</dbReference>
<dbReference type="EMBL" id="CAFBQG010000028">
    <property type="protein sequence ID" value="CAB5046093.1"/>
    <property type="molecule type" value="Genomic_DNA"/>
</dbReference>
<protein>
    <recommendedName>
        <fullName evidence="4">Undecaprenyl-diphosphatase</fullName>
        <ecNumber evidence="3">3.6.1.27</ecNumber>
    </recommendedName>
    <alternativeName>
        <fullName evidence="10">Undecaprenyl pyrophosphate phosphatase</fullName>
    </alternativeName>
</protein>
<evidence type="ECO:0000256" key="1">
    <source>
        <dbReference type="ARBA" id="ARBA00004651"/>
    </source>
</evidence>
<evidence type="ECO:0000256" key="11">
    <source>
        <dbReference type="ARBA" id="ARBA00047594"/>
    </source>
</evidence>
<dbReference type="EMBL" id="CAESAI010000018">
    <property type="protein sequence ID" value="CAB4339420.1"/>
    <property type="molecule type" value="Genomic_DNA"/>
</dbReference>
<dbReference type="AlphaFoldDB" id="A0A6J5ZG97"/>
<dbReference type="NCBIfam" id="NF001392">
    <property type="entry name" value="PRK00281.2-1"/>
    <property type="match status" value="1"/>
</dbReference>
<keyword evidence="6 12" id="KW-0812">Transmembrane</keyword>
<accession>A0A6J5ZG97</accession>
<evidence type="ECO:0000313" key="19">
    <source>
        <dbReference type="EMBL" id="CAB5011702.1"/>
    </source>
</evidence>
<comment type="subcellular location">
    <subcellularLocation>
        <location evidence="1">Cell membrane</location>
        <topology evidence="1">Multi-pass membrane protein</topology>
    </subcellularLocation>
</comment>
<evidence type="ECO:0000256" key="6">
    <source>
        <dbReference type="ARBA" id="ARBA00022692"/>
    </source>
</evidence>
<dbReference type="PANTHER" id="PTHR30622:SF4">
    <property type="entry name" value="UNDECAPRENYL-DIPHOSPHATASE"/>
    <property type="match status" value="1"/>
</dbReference>
<evidence type="ECO:0000256" key="5">
    <source>
        <dbReference type="ARBA" id="ARBA00022475"/>
    </source>
</evidence>
<name>A0A6J5ZG97_9ZZZZ</name>
<evidence type="ECO:0000256" key="12">
    <source>
        <dbReference type="SAM" id="Phobius"/>
    </source>
</evidence>
<feature type="transmembrane region" description="Helical" evidence="12">
    <location>
        <begin position="220"/>
        <end position="243"/>
    </location>
</feature>
<sequence length="277" mass="29518">MTAELSWLQAIILGISQGLTEFLPISSTAHTLIVSKLLGWPDPGAAFTAVTQVGTELAVVIYFRSDIARIISSWSRSLLNKDLRSDINAKMGWYVIIGTLPIAIAGILFRDAIETTARNLWLVAGALIVMGIALGLADRFARHTKDQTDLGWGSSIYFGIGQALALIPGVSRSGATITAGLLQGFKRDVVARYSFLLAIPAVFASAALEAGNISSDEFVNWPATLVATVIAFGVGYLVIAGLMKYLQTRTFLPFVIYRISLGVVLLGLLATGVLSAT</sequence>
<keyword evidence="9 12" id="KW-0472">Membrane</keyword>
<dbReference type="EMBL" id="CAFBPK010000003">
    <property type="protein sequence ID" value="CAB5011702.1"/>
    <property type="molecule type" value="Genomic_DNA"/>
</dbReference>
<evidence type="ECO:0000256" key="4">
    <source>
        <dbReference type="ARBA" id="ARBA00021581"/>
    </source>
</evidence>
<keyword evidence="7" id="KW-0378">Hydrolase</keyword>
<evidence type="ECO:0000256" key="2">
    <source>
        <dbReference type="ARBA" id="ARBA00010621"/>
    </source>
</evidence>
<evidence type="ECO:0000313" key="15">
    <source>
        <dbReference type="EMBL" id="CAB4713144.1"/>
    </source>
</evidence>
<evidence type="ECO:0000313" key="14">
    <source>
        <dbReference type="EMBL" id="CAB4339420.1"/>
    </source>
</evidence>
<dbReference type="GO" id="GO:0050380">
    <property type="term" value="F:undecaprenyl-diphosphatase activity"/>
    <property type="evidence" value="ECO:0007669"/>
    <property type="project" value="UniProtKB-EC"/>
</dbReference>
<proteinExistence type="inferred from homology"/>
<evidence type="ECO:0000313" key="17">
    <source>
        <dbReference type="EMBL" id="CAB4811490.1"/>
    </source>
</evidence>
<dbReference type="EMBL" id="CAESAD010000002">
    <property type="protein sequence ID" value="CAB4335714.1"/>
    <property type="molecule type" value="Genomic_DNA"/>
</dbReference>
<feature type="transmembrane region" description="Helical" evidence="12">
    <location>
        <begin position="91"/>
        <end position="108"/>
    </location>
</feature>
<keyword evidence="8 12" id="KW-1133">Transmembrane helix</keyword>
<dbReference type="HAMAP" id="MF_01006">
    <property type="entry name" value="Undec_diphosphatase"/>
    <property type="match status" value="1"/>
</dbReference>
<evidence type="ECO:0000313" key="18">
    <source>
        <dbReference type="EMBL" id="CAB4849810.1"/>
    </source>
</evidence>
<feature type="transmembrane region" description="Helical" evidence="12">
    <location>
        <begin position="120"/>
        <end position="137"/>
    </location>
</feature>
<dbReference type="EMBL" id="CAEZYC010000060">
    <property type="protein sequence ID" value="CAB4713144.1"/>
    <property type="molecule type" value="Genomic_DNA"/>
</dbReference>
<evidence type="ECO:0000313" key="16">
    <source>
        <dbReference type="EMBL" id="CAB4741775.1"/>
    </source>
</evidence>
<evidence type="ECO:0000256" key="3">
    <source>
        <dbReference type="ARBA" id="ARBA00012374"/>
    </source>
</evidence>
<evidence type="ECO:0000313" key="20">
    <source>
        <dbReference type="EMBL" id="CAB5046093.1"/>
    </source>
</evidence>
<feature type="transmembrane region" description="Helical" evidence="12">
    <location>
        <begin position="255"/>
        <end position="276"/>
    </location>
</feature>
<reference evidence="14" key="1">
    <citation type="submission" date="2020-05" db="EMBL/GenBank/DDBJ databases">
        <authorList>
            <person name="Chiriac C."/>
            <person name="Salcher M."/>
            <person name="Ghai R."/>
            <person name="Kavagutti S V."/>
        </authorList>
    </citation>
    <scope>NUCLEOTIDE SEQUENCE</scope>
</reference>
<keyword evidence="5" id="KW-1003">Cell membrane</keyword>
<evidence type="ECO:0000256" key="7">
    <source>
        <dbReference type="ARBA" id="ARBA00022801"/>
    </source>
</evidence>
<dbReference type="EMBL" id="CAFAAO010000021">
    <property type="protein sequence ID" value="CAB4811490.1"/>
    <property type="molecule type" value="Genomic_DNA"/>
</dbReference>
<comment type="catalytic activity">
    <reaction evidence="11">
        <text>di-trans,octa-cis-undecaprenyl diphosphate + H2O = di-trans,octa-cis-undecaprenyl phosphate + phosphate + H(+)</text>
        <dbReference type="Rhea" id="RHEA:28094"/>
        <dbReference type="ChEBI" id="CHEBI:15377"/>
        <dbReference type="ChEBI" id="CHEBI:15378"/>
        <dbReference type="ChEBI" id="CHEBI:43474"/>
        <dbReference type="ChEBI" id="CHEBI:58405"/>
        <dbReference type="ChEBI" id="CHEBI:60392"/>
        <dbReference type="EC" id="3.6.1.27"/>
    </reaction>
</comment>
<comment type="similarity">
    <text evidence="2">Belongs to the UppP family.</text>
</comment>
<dbReference type="EMBL" id="CAFBIX010000053">
    <property type="protein sequence ID" value="CAB4849810.1"/>
    <property type="molecule type" value="Genomic_DNA"/>
</dbReference>
<organism evidence="14">
    <name type="scientific">freshwater metagenome</name>
    <dbReference type="NCBI Taxonomy" id="449393"/>
    <lineage>
        <taxon>unclassified sequences</taxon>
        <taxon>metagenomes</taxon>
        <taxon>ecological metagenomes</taxon>
    </lineage>
</organism>